<dbReference type="GO" id="GO:0003677">
    <property type="term" value="F:DNA binding"/>
    <property type="evidence" value="ECO:0007669"/>
    <property type="project" value="UniProtKB-KW"/>
</dbReference>
<dbReference type="CDD" id="cd05466">
    <property type="entry name" value="PBP2_LTTR_substrate"/>
    <property type="match status" value="1"/>
</dbReference>
<name>A0A5B8CIW6_SPHSA</name>
<dbReference type="InterPro" id="IPR005119">
    <property type="entry name" value="LysR_subst-bd"/>
</dbReference>
<dbReference type="Gene3D" id="1.10.10.10">
    <property type="entry name" value="Winged helix-like DNA-binding domain superfamily/Winged helix DNA-binding domain"/>
    <property type="match status" value="1"/>
</dbReference>
<dbReference type="InterPro" id="IPR036390">
    <property type="entry name" value="WH_DNA-bd_sf"/>
</dbReference>
<evidence type="ECO:0000313" key="6">
    <source>
        <dbReference type="EMBL" id="QDC38246.1"/>
    </source>
</evidence>
<comment type="similarity">
    <text evidence="1">Belongs to the LysR transcriptional regulatory family.</text>
</comment>
<evidence type="ECO:0000256" key="2">
    <source>
        <dbReference type="ARBA" id="ARBA00023015"/>
    </source>
</evidence>
<organism evidence="6 7">
    <name type="scientific">Sphingobium fuliginis ATCC 27551</name>
    <dbReference type="NCBI Taxonomy" id="1208342"/>
    <lineage>
        <taxon>Bacteria</taxon>
        <taxon>Pseudomonadati</taxon>
        <taxon>Pseudomonadota</taxon>
        <taxon>Alphaproteobacteria</taxon>
        <taxon>Sphingomonadales</taxon>
        <taxon>Sphingomonadaceae</taxon>
        <taxon>Sphingobium</taxon>
    </lineage>
</organism>
<dbReference type="PANTHER" id="PTHR30346">
    <property type="entry name" value="TRANSCRIPTIONAL DUAL REGULATOR HCAR-RELATED"/>
    <property type="match status" value="1"/>
</dbReference>
<dbReference type="AlphaFoldDB" id="A0A5B8CIW6"/>
<dbReference type="Pfam" id="PF00126">
    <property type="entry name" value="HTH_1"/>
    <property type="match status" value="1"/>
</dbReference>
<evidence type="ECO:0000256" key="4">
    <source>
        <dbReference type="ARBA" id="ARBA00023163"/>
    </source>
</evidence>
<dbReference type="Gene3D" id="3.40.190.290">
    <property type="match status" value="1"/>
</dbReference>
<dbReference type="Proteomes" id="UP000311469">
    <property type="component" value="Chromosome cSF1"/>
</dbReference>
<dbReference type="SUPFAM" id="SSF46785">
    <property type="entry name" value="Winged helix' DNA-binding domain"/>
    <property type="match status" value="1"/>
</dbReference>
<dbReference type="PROSITE" id="PS50931">
    <property type="entry name" value="HTH_LYSR"/>
    <property type="match status" value="1"/>
</dbReference>
<protein>
    <submittedName>
        <fullName evidence="6">LysR family transcriptional regulator</fullName>
    </submittedName>
</protein>
<accession>A0A5B8CIW6</accession>
<dbReference type="EMBL" id="CP041016">
    <property type="protein sequence ID" value="QDC38246.1"/>
    <property type="molecule type" value="Genomic_DNA"/>
</dbReference>
<dbReference type="SUPFAM" id="SSF53850">
    <property type="entry name" value="Periplasmic binding protein-like II"/>
    <property type="match status" value="1"/>
</dbReference>
<evidence type="ECO:0000313" key="7">
    <source>
        <dbReference type="Proteomes" id="UP000311469"/>
    </source>
</evidence>
<dbReference type="PANTHER" id="PTHR30346:SF28">
    <property type="entry name" value="HTH-TYPE TRANSCRIPTIONAL REGULATOR CYNR"/>
    <property type="match status" value="1"/>
</dbReference>
<feature type="domain" description="HTH lysR-type" evidence="5">
    <location>
        <begin position="1"/>
        <end position="58"/>
    </location>
</feature>
<reference evidence="6 7" key="1">
    <citation type="submission" date="2019-06" db="EMBL/GenBank/DDBJ databases">
        <title>Genome organization and adaptive potential of archetypical organophosphate degarding Sphingobium fuliginis ATCC 27551.</title>
        <authorList>
            <person name="Sarwar A."/>
            <person name="Parthasarathy S."/>
            <person name="Singh C."/>
            <person name="Siddavattam D."/>
        </authorList>
    </citation>
    <scope>NUCLEOTIDE SEQUENCE [LARGE SCALE GENOMIC DNA]</scope>
    <source>
        <strain evidence="6 7">ATCC 27551</strain>
    </source>
</reference>
<gene>
    <name evidence="6" type="ORF">FIL70_14460</name>
</gene>
<dbReference type="Pfam" id="PF03466">
    <property type="entry name" value="LysR_substrate"/>
    <property type="match status" value="1"/>
</dbReference>
<dbReference type="GO" id="GO:0003700">
    <property type="term" value="F:DNA-binding transcription factor activity"/>
    <property type="evidence" value="ECO:0007669"/>
    <property type="project" value="InterPro"/>
</dbReference>
<keyword evidence="4" id="KW-0804">Transcription</keyword>
<evidence type="ECO:0000259" key="5">
    <source>
        <dbReference type="PROSITE" id="PS50931"/>
    </source>
</evidence>
<dbReference type="FunFam" id="1.10.10.10:FF:000001">
    <property type="entry name" value="LysR family transcriptional regulator"/>
    <property type="match status" value="1"/>
</dbReference>
<keyword evidence="3" id="KW-0238">DNA-binding</keyword>
<dbReference type="InterPro" id="IPR036388">
    <property type="entry name" value="WH-like_DNA-bd_sf"/>
</dbReference>
<proteinExistence type="inferred from homology"/>
<sequence>MDLRELRYFRAVAELGSFAKAATHLNVAQPALSRQVRKLEFDLGVELFVRMARGVQLTAAGHVLLDHTIQLDAHIDAARREVAVHATQVVGALRIGASFPVAQRTLPRLVAEYRGVHPAVQIELFESASGPMIDGLMAKDLDVCLIEPPSHPHPDLTCIPLWVEDVSFIMSKGEGQDITSPMTLDQVACRPLIMPNRNHTFRRMIDNALARAHLSYEPEMEVNGASLIIELVKQGMGCTLLPISAIDPDQLREFCIFEVQPRILRSIGIVARTDAIHERSVSSFIEMTQRLVPEIAKGSSQIAGTYHLGDAVPLMKISPSNCQRQAA</sequence>
<dbReference type="GO" id="GO:0032993">
    <property type="term" value="C:protein-DNA complex"/>
    <property type="evidence" value="ECO:0007669"/>
    <property type="project" value="TreeGrafter"/>
</dbReference>
<dbReference type="KEGG" id="sufl:FIL70_14460"/>
<dbReference type="InterPro" id="IPR000847">
    <property type="entry name" value="LysR_HTH_N"/>
</dbReference>
<dbReference type="PRINTS" id="PR00039">
    <property type="entry name" value="HTHLYSR"/>
</dbReference>
<evidence type="ECO:0000256" key="1">
    <source>
        <dbReference type="ARBA" id="ARBA00009437"/>
    </source>
</evidence>
<keyword evidence="2" id="KW-0805">Transcription regulation</keyword>
<evidence type="ECO:0000256" key="3">
    <source>
        <dbReference type="ARBA" id="ARBA00023125"/>
    </source>
</evidence>